<organism evidence="1 2">
    <name type="scientific">Halteria grandinella</name>
    <dbReference type="NCBI Taxonomy" id="5974"/>
    <lineage>
        <taxon>Eukaryota</taxon>
        <taxon>Sar</taxon>
        <taxon>Alveolata</taxon>
        <taxon>Ciliophora</taxon>
        <taxon>Intramacronucleata</taxon>
        <taxon>Spirotrichea</taxon>
        <taxon>Stichotrichia</taxon>
        <taxon>Sporadotrichida</taxon>
        <taxon>Halteriidae</taxon>
        <taxon>Halteria</taxon>
    </lineage>
</organism>
<dbReference type="EMBL" id="RRYP01015459">
    <property type="protein sequence ID" value="TNV75491.1"/>
    <property type="molecule type" value="Genomic_DNA"/>
</dbReference>
<gene>
    <name evidence="1" type="ORF">FGO68_gene4698</name>
</gene>
<keyword evidence="2" id="KW-1185">Reference proteome</keyword>
<proteinExistence type="predicted"/>
<evidence type="ECO:0000313" key="1">
    <source>
        <dbReference type="EMBL" id="TNV75491.1"/>
    </source>
</evidence>
<accession>A0A8J8NJ66</accession>
<reference evidence="1" key="1">
    <citation type="submission" date="2019-06" db="EMBL/GenBank/DDBJ databases">
        <authorList>
            <person name="Zheng W."/>
        </authorList>
    </citation>
    <scope>NUCLEOTIDE SEQUENCE</scope>
    <source>
        <strain evidence="1">QDHG01</strain>
    </source>
</reference>
<dbReference type="AlphaFoldDB" id="A0A8J8NJ66"/>
<protein>
    <submittedName>
        <fullName evidence="1">Uncharacterized protein</fullName>
    </submittedName>
</protein>
<name>A0A8J8NJ66_HALGN</name>
<dbReference type="Proteomes" id="UP000785679">
    <property type="component" value="Unassembled WGS sequence"/>
</dbReference>
<sequence>MPIVLCITHPPLQMPLIIGYQSLLLHSQIICNTGFQRGHPKSTQSELRIAVCTICMRKGYQRQQGTEGCYRLRRKARGRKRGRERRK</sequence>
<evidence type="ECO:0000313" key="2">
    <source>
        <dbReference type="Proteomes" id="UP000785679"/>
    </source>
</evidence>
<comment type="caution">
    <text evidence="1">The sequence shown here is derived from an EMBL/GenBank/DDBJ whole genome shotgun (WGS) entry which is preliminary data.</text>
</comment>